<dbReference type="AlphaFoldDB" id="A0A6J6RXR0"/>
<protein>
    <submittedName>
        <fullName evidence="3">Unannotated protein</fullName>
    </submittedName>
</protein>
<accession>A0A6J6RXR0</accession>
<organism evidence="3">
    <name type="scientific">freshwater metagenome</name>
    <dbReference type="NCBI Taxonomy" id="449393"/>
    <lineage>
        <taxon>unclassified sequences</taxon>
        <taxon>metagenomes</taxon>
        <taxon>ecological metagenomes</taxon>
    </lineage>
</organism>
<evidence type="ECO:0000313" key="3">
    <source>
        <dbReference type="EMBL" id="CAB4727530.1"/>
    </source>
</evidence>
<keyword evidence="2" id="KW-1133">Transmembrane helix</keyword>
<feature type="transmembrane region" description="Helical" evidence="2">
    <location>
        <begin position="319"/>
        <end position="337"/>
    </location>
</feature>
<evidence type="ECO:0000256" key="2">
    <source>
        <dbReference type="SAM" id="Phobius"/>
    </source>
</evidence>
<keyword evidence="2" id="KW-0812">Transmembrane</keyword>
<sequence>MQQTEYEASTAWSSLDRLKALIDEGLDPQDEDDRYAVRRLVSATELADLHRGAEPTLVEPAHLSAVQDAIQQMVNGIDQYNQQRQRNRGHLTSAAASPVVNLVTALLTHFPTPGYNEVTGGMRGALTRYRGLVDQQVAALDADVASLREHLASTRQESADAAASAGERLTEVEATVAEHVERFATLTDQVQAQMSSQATQFAEETARRDKAAVEAEEARNEAQAEAPSDLADAAAEARAAEKTEAEEVLTALREHERKAQEILGSTGRHARSGGYAQWAEHQGRAAFWWTVAAVGIGLGVVAGLIWAMSSAADDSIQFVVYKISVGVLAAAVAGYAAKQAAEHRTQERRYKRLALDVATVEPFLATLEDPGTIRSDFAKRVFAPEIDAESETGDKEPASRLSISEIIELLRAARG</sequence>
<keyword evidence="2" id="KW-0472">Membrane</keyword>
<dbReference type="EMBL" id="CAEZYQ010000001">
    <property type="protein sequence ID" value="CAB4727530.1"/>
    <property type="molecule type" value="Genomic_DNA"/>
</dbReference>
<name>A0A6J6RXR0_9ZZZZ</name>
<gene>
    <name evidence="3" type="ORF">UFOPK2761_00276</name>
</gene>
<proteinExistence type="predicted"/>
<feature type="compositionally biased region" description="Basic and acidic residues" evidence="1">
    <location>
        <begin position="204"/>
        <end position="222"/>
    </location>
</feature>
<feature type="region of interest" description="Disordered" evidence="1">
    <location>
        <begin position="196"/>
        <end position="230"/>
    </location>
</feature>
<evidence type="ECO:0000256" key="1">
    <source>
        <dbReference type="SAM" id="MobiDB-lite"/>
    </source>
</evidence>
<reference evidence="3" key="1">
    <citation type="submission" date="2020-05" db="EMBL/GenBank/DDBJ databases">
        <authorList>
            <person name="Chiriac C."/>
            <person name="Salcher M."/>
            <person name="Ghai R."/>
            <person name="Kavagutti S V."/>
        </authorList>
    </citation>
    <scope>NUCLEOTIDE SEQUENCE</scope>
</reference>
<feature type="transmembrane region" description="Helical" evidence="2">
    <location>
        <begin position="286"/>
        <end position="307"/>
    </location>
</feature>